<reference evidence="7 9" key="2">
    <citation type="submission" date="2019-06" db="EMBL/GenBank/DDBJ databases">
        <title>Genome sequence analysis of &gt;100 Bacillus licheniformis strains suggests intrinsic resistance to this species.</title>
        <authorList>
            <person name="Wels M."/>
            <person name="Siezen R.J."/>
            <person name="Johansen E."/>
            <person name="Stuer-Lauridsen B."/>
            <person name="Bjerre K."/>
            <person name="Nielsen B.K.K."/>
        </authorList>
    </citation>
    <scope>NUCLEOTIDE SEQUENCE [LARGE SCALE GENOMIC DNA]</scope>
    <source>
        <strain evidence="7 9">BAC-15381</strain>
    </source>
</reference>
<dbReference type="SUPFAM" id="SSF47413">
    <property type="entry name" value="lambda repressor-like DNA-binding domains"/>
    <property type="match status" value="1"/>
</dbReference>
<accession>A0A6I7TNK4</accession>
<gene>
    <name evidence="6" type="ORF">B4121_2454</name>
    <name evidence="7" type="ORF">CHCC15381_0039</name>
</gene>
<dbReference type="Proteomes" id="UP000429980">
    <property type="component" value="Unassembled WGS sequence"/>
</dbReference>
<dbReference type="Pfam" id="PF01381">
    <property type="entry name" value="HTH_3"/>
    <property type="match status" value="1"/>
</dbReference>
<evidence type="ECO:0000313" key="9">
    <source>
        <dbReference type="Proteomes" id="UP000429980"/>
    </source>
</evidence>
<evidence type="ECO:0000256" key="3">
    <source>
        <dbReference type="ARBA" id="ARBA00022989"/>
    </source>
</evidence>
<proteinExistence type="predicted"/>
<evidence type="ECO:0000256" key="2">
    <source>
        <dbReference type="ARBA" id="ARBA00022692"/>
    </source>
</evidence>
<dbReference type="AlphaFoldDB" id="A0A6I7TNK4"/>
<keyword evidence="3" id="KW-1133">Transmembrane helix</keyword>
<dbReference type="RefSeq" id="WP_020450388.1">
    <property type="nucleotide sequence ID" value="NZ_AP023088.1"/>
</dbReference>
<dbReference type="Proteomes" id="UP000185604">
    <property type="component" value="Unassembled WGS sequence"/>
</dbReference>
<dbReference type="GO" id="GO:0003677">
    <property type="term" value="F:DNA binding"/>
    <property type="evidence" value="ECO:0007669"/>
    <property type="project" value="InterPro"/>
</dbReference>
<dbReference type="InterPro" id="IPR001387">
    <property type="entry name" value="Cro/C1-type_HTH"/>
</dbReference>
<name>A0A6I7TNK4_9BACI</name>
<evidence type="ECO:0000313" key="8">
    <source>
        <dbReference type="Proteomes" id="UP000185604"/>
    </source>
</evidence>
<dbReference type="Pfam" id="PF06803">
    <property type="entry name" value="DUF1232"/>
    <property type="match status" value="1"/>
</dbReference>
<evidence type="ECO:0000313" key="7">
    <source>
        <dbReference type="EMBL" id="TWL39895.1"/>
    </source>
</evidence>
<reference evidence="6 8" key="1">
    <citation type="journal article" date="2016" name="Front. Microbiol.">
        <title>High-Level Heat Resistance of Spores of Bacillus amyloliquefaciens and Bacillus licheniformis Results from the Presence of a spoVA Operon in a Tn1546 Transposon.</title>
        <authorList>
            <person name="Berendsen E.M."/>
            <person name="Koning R.A."/>
            <person name="Boekhorst J."/>
            <person name="de Jong A."/>
            <person name="Kuipers O.P."/>
            <person name="Wells-Bennik M.H."/>
        </authorList>
    </citation>
    <scope>NUCLEOTIDE SEQUENCE [LARGE SCALE GENOMIC DNA]</scope>
    <source>
        <strain evidence="6 8">B4121</strain>
    </source>
</reference>
<dbReference type="InterPro" id="IPR010982">
    <property type="entry name" value="Lambda_DNA-bd_dom_sf"/>
</dbReference>
<dbReference type="CDD" id="cd00093">
    <property type="entry name" value="HTH_XRE"/>
    <property type="match status" value="1"/>
</dbReference>
<dbReference type="InterPro" id="IPR010652">
    <property type="entry name" value="DUF1232"/>
</dbReference>
<evidence type="ECO:0000256" key="1">
    <source>
        <dbReference type="ARBA" id="ARBA00004127"/>
    </source>
</evidence>
<feature type="domain" description="HTH cro/C1-type" evidence="5">
    <location>
        <begin position="13"/>
        <end position="67"/>
    </location>
</feature>
<dbReference type="SMART" id="SM00530">
    <property type="entry name" value="HTH_XRE"/>
    <property type="match status" value="1"/>
</dbReference>
<keyword evidence="4" id="KW-0472">Membrane</keyword>
<evidence type="ECO:0000313" key="6">
    <source>
        <dbReference type="EMBL" id="OLF92766.1"/>
    </source>
</evidence>
<comment type="subcellular location">
    <subcellularLocation>
        <location evidence="1">Endomembrane system</location>
        <topology evidence="1">Multi-pass membrane protein</topology>
    </subcellularLocation>
</comment>
<dbReference type="EMBL" id="NILF01000030">
    <property type="protein sequence ID" value="TWL39895.1"/>
    <property type="molecule type" value="Genomic_DNA"/>
</dbReference>
<keyword evidence="9" id="KW-1185">Reference proteome</keyword>
<comment type="caution">
    <text evidence="6">The sequence shown here is derived from an EMBL/GenBank/DDBJ whole genome shotgun (WGS) entry which is preliminary data.</text>
</comment>
<dbReference type="GO" id="GO:0012505">
    <property type="term" value="C:endomembrane system"/>
    <property type="evidence" value="ECO:0007669"/>
    <property type="project" value="UniProtKB-SubCell"/>
</dbReference>
<sequence length="214" mass="24475">MDEQKKNQLGALLKEHLRKRSLSLRELSERTQIDKATISRIINGKRKANLNHLQRFSESLGVSFDEMMTAAGYAIEKTRESERQDIHSSVAEIEDVLQTSNVYDRSFTTEELKNKLNEYEQYSQTEEGKRTILAEFESKVEKVAGIGPFLTRLHDMYSRFTSGRGTPRELLLMGGALLYFIVSVDVIPDYIFPIGYIDDAAAVQFVFNQLSHKS</sequence>
<protein>
    <submittedName>
        <fullName evidence="6">Conserved membrane protein YkvA</fullName>
    </submittedName>
</protein>
<dbReference type="PROSITE" id="PS50943">
    <property type="entry name" value="HTH_CROC1"/>
    <property type="match status" value="1"/>
</dbReference>
<keyword evidence="2" id="KW-0812">Transmembrane</keyword>
<dbReference type="EMBL" id="LKPO01000016">
    <property type="protein sequence ID" value="OLF92766.1"/>
    <property type="molecule type" value="Genomic_DNA"/>
</dbReference>
<evidence type="ECO:0000259" key="5">
    <source>
        <dbReference type="PROSITE" id="PS50943"/>
    </source>
</evidence>
<evidence type="ECO:0000256" key="4">
    <source>
        <dbReference type="ARBA" id="ARBA00023136"/>
    </source>
</evidence>
<dbReference type="Gene3D" id="1.10.260.40">
    <property type="entry name" value="lambda repressor-like DNA-binding domains"/>
    <property type="match status" value="1"/>
</dbReference>
<organism evidence="6 8">
    <name type="scientific">Bacillus paralicheniformis</name>
    <dbReference type="NCBI Taxonomy" id="1648923"/>
    <lineage>
        <taxon>Bacteria</taxon>
        <taxon>Bacillati</taxon>
        <taxon>Bacillota</taxon>
        <taxon>Bacilli</taxon>
        <taxon>Bacillales</taxon>
        <taxon>Bacillaceae</taxon>
        <taxon>Bacillus</taxon>
    </lineage>
</organism>